<evidence type="ECO:0000259" key="10">
    <source>
        <dbReference type="PROSITE" id="PS51294"/>
    </source>
</evidence>
<evidence type="ECO:0000256" key="1">
    <source>
        <dbReference type="ARBA" id="ARBA00004123"/>
    </source>
</evidence>
<dbReference type="SUPFAM" id="SSF46689">
    <property type="entry name" value="Homeodomain-like"/>
    <property type="match status" value="1"/>
</dbReference>
<evidence type="ECO:0000313" key="12">
    <source>
        <dbReference type="Proteomes" id="UP000017836"/>
    </source>
</evidence>
<dbReference type="Gramene" id="ERN11224">
    <property type="protein sequence ID" value="ERN11224"/>
    <property type="gene ID" value="AMTR_s00024p00224850"/>
</dbReference>
<evidence type="ECO:0000256" key="7">
    <source>
        <dbReference type="ARBA" id="ARBA00023242"/>
    </source>
</evidence>
<keyword evidence="5" id="KW-0010">Activator</keyword>
<feature type="domain" description="Myb-like" evidence="9">
    <location>
        <begin position="63"/>
        <end position="113"/>
    </location>
</feature>
<evidence type="ECO:0000256" key="3">
    <source>
        <dbReference type="ARBA" id="ARBA00023015"/>
    </source>
</evidence>
<dbReference type="FunFam" id="1.10.10.60:FF:000001">
    <property type="entry name" value="MYB-related transcription factor"/>
    <property type="match status" value="1"/>
</dbReference>
<dbReference type="CDD" id="cd00167">
    <property type="entry name" value="SANT"/>
    <property type="match status" value="2"/>
</dbReference>
<dbReference type="OrthoDB" id="2143914at2759"/>
<gene>
    <name evidence="11" type="ORF">AMTR_s00024p00224850</name>
</gene>
<dbReference type="PROSITE" id="PS51294">
    <property type="entry name" value="HTH_MYB"/>
    <property type="match status" value="2"/>
</dbReference>
<keyword evidence="6" id="KW-0804">Transcription</keyword>
<reference evidence="12" key="1">
    <citation type="journal article" date="2013" name="Science">
        <title>The Amborella genome and the evolution of flowering plants.</title>
        <authorList>
            <consortium name="Amborella Genome Project"/>
        </authorList>
    </citation>
    <scope>NUCLEOTIDE SEQUENCE [LARGE SCALE GENOMIC DNA]</scope>
</reference>
<evidence type="ECO:0000256" key="8">
    <source>
        <dbReference type="SAM" id="MobiDB-lite"/>
    </source>
</evidence>
<dbReference type="GO" id="GO:0000976">
    <property type="term" value="F:transcription cis-regulatory region binding"/>
    <property type="evidence" value="ECO:0000318"/>
    <property type="project" value="GO_Central"/>
</dbReference>
<dbReference type="SMART" id="SM00717">
    <property type="entry name" value="SANT"/>
    <property type="match status" value="2"/>
</dbReference>
<dbReference type="GO" id="GO:0006355">
    <property type="term" value="P:regulation of DNA-templated transcription"/>
    <property type="evidence" value="ECO:0000318"/>
    <property type="project" value="GO_Central"/>
</dbReference>
<keyword evidence="7" id="KW-0539">Nucleus</keyword>
<dbReference type="AlphaFoldDB" id="W1PTS7"/>
<sequence>MGRRPCYSKEEGLTKGAWTAQEDTILTRYINTHGEGKWRALPKRSGLKRCGKSCRLRWLNYLRPNIKRGNISCEEEDLIIRLHNLLGNRWSLIAGRLPGRTDNEIKNYWNTNLGKKHQKNSTKNRQGSANGQGSVLKEEAKPNPVVVRTKASRCIGITATTSPVAPEAPTIDPMTESTAHHDKTASSNAPPALSVLPTFMDVDIGDLCIGTEFLQSCEKLVLDNSEDEFGSISLCFQNNFSPDCRDWMENTFHEGHSSQESDSLAAFLYSEE</sequence>
<dbReference type="InterPro" id="IPR009057">
    <property type="entry name" value="Homeodomain-like_sf"/>
</dbReference>
<evidence type="ECO:0000313" key="11">
    <source>
        <dbReference type="EMBL" id="ERN11224.1"/>
    </source>
</evidence>
<feature type="region of interest" description="Disordered" evidence="8">
    <location>
        <begin position="111"/>
        <end position="142"/>
    </location>
</feature>
<evidence type="ECO:0000259" key="9">
    <source>
        <dbReference type="PROSITE" id="PS50090"/>
    </source>
</evidence>
<accession>W1PTS7</accession>
<organism evidence="11 12">
    <name type="scientific">Amborella trichopoda</name>
    <dbReference type="NCBI Taxonomy" id="13333"/>
    <lineage>
        <taxon>Eukaryota</taxon>
        <taxon>Viridiplantae</taxon>
        <taxon>Streptophyta</taxon>
        <taxon>Embryophyta</taxon>
        <taxon>Tracheophyta</taxon>
        <taxon>Spermatophyta</taxon>
        <taxon>Magnoliopsida</taxon>
        <taxon>Amborellales</taxon>
        <taxon>Amborellaceae</taxon>
        <taxon>Amborella</taxon>
    </lineage>
</organism>
<feature type="domain" description="HTH myb-type" evidence="10">
    <location>
        <begin position="10"/>
        <end position="62"/>
    </location>
</feature>
<dbReference type="Gene3D" id="1.10.10.60">
    <property type="entry name" value="Homeodomain-like"/>
    <property type="match status" value="2"/>
</dbReference>
<dbReference type="Proteomes" id="UP000017836">
    <property type="component" value="Unassembled WGS sequence"/>
</dbReference>
<dbReference type="Pfam" id="PF00249">
    <property type="entry name" value="Myb_DNA-binding"/>
    <property type="match status" value="2"/>
</dbReference>
<keyword evidence="2" id="KW-0677">Repeat</keyword>
<protein>
    <submittedName>
        <fullName evidence="11">Uncharacterized protein</fullName>
    </submittedName>
</protein>
<dbReference type="PANTHER" id="PTHR47999">
    <property type="entry name" value="TRANSCRIPTION FACTOR MYB8-RELATED-RELATED"/>
    <property type="match status" value="1"/>
</dbReference>
<feature type="region of interest" description="Disordered" evidence="8">
    <location>
        <begin position="164"/>
        <end position="189"/>
    </location>
</feature>
<dbReference type="InterPro" id="IPR015495">
    <property type="entry name" value="Myb_TF_plants"/>
</dbReference>
<dbReference type="eggNOG" id="KOG0048">
    <property type="taxonomic scope" value="Eukaryota"/>
</dbReference>
<evidence type="ECO:0000256" key="4">
    <source>
        <dbReference type="ARBA" id="ARBA00023125"/>
    </source>
</evidence>
<keyword evidence="4" id="KW-0238">DNA-binding</keyword>
<evidence type="ECO:0000256" key="2">
    <source>
        <dbReference type="ARBA" id="ARBA00022737"/>
    </source>
</evidence>
<dbReference type="InterPro" id="IPR017930">
    <property type="entry name" value="Myb_dom"/>
</dbReference>
<feature type="domain" description="HTH myb-type" evidence="10">
    <location>
        <begin position="63"/>
        <end position="117"/>
    </location>
</feature>
<dbReference type="STRING" id="13333.W1PTS7"/>
<comment type="subcellular location">
    <subcellularLocation>
        <location evidence="1">Nucleus</location>
    </subcellularLocation>
</comment>
<name>W1PTS7_AMBTC</name>
<dbReference type="HOGENOM" id="CLU_028567_6_7_1"/>
<evidence type="ECO:0000256" key="6">
    <source>
        <dbReference type="ARBA" id="ARBA00023163"/>
    </source>
</evidence>
<dbReference type="GO" id="GO:0030154">
    <property type="term" value="P:cell differentiation"/>
    <property type="evidence" value="ECO:0000318"/>
    <property type="project" value="GO_Central"/>
</dbReference>
<proteinExistence type="predicted"/>
<dbReference type="PROSITE" id="PS50090">
    <property type="entry name" value="MYB_LIKE"/>
    <property type="match status" value="2"/>
</dbReference>
<keyword evidence="3" id="KW-0805">Transcription regulation</keyword>
<dbReference type="KEGG" id="atr:18439415"/>
<feature type="compositionally biased region" description="Polar residues" evidence="8">
    <location>
        <begin position="123"/>
        <end position="133"/>
    </location>
</feature>
<dbReference type="PANTHER" id="PTHR47999:SF96">
    <property type="entry name" value="TRANSCRIPTION REPRESSOR MYB6-LIKE"/>
    <property type="match status" value="1"/>
</dbReference>
<evidence type="ECO:0000256" key="5">
    <source>
        <dbReference type="ARBA" id="ARBA00023159"/>
    </source>
</evidence>
<dbReference type="FunFam" id="1.10.10.60:FF:000302">
    <property type="entry name" value="Transcription factor TT2"/>
    <property type="match status" value="1"/>
</dbReference>
<dbReference type="EMBL" id="KI392710">
    <property type="protein sequence ID" value="ERN11224.1"/>
    <property type="molecule type" value="Genomic_DNA"/>
</dbReference>
<feature type="domain" description="Myb-like" evidence="9">
    <location>
        <begin position="10"/>
        <end position="62"/>
    </location>
</feature>
<dbReference type="InterPro" id="IPR001005">
    <property type="entry name" value="SANT/Myb"/>
</dbReference>
<dbReference type="GO" id="GO:0005634">
    <property type="term" value="C:nucleus"/>
    <property type="evidence" value="ECO:0000318"/>
    <property type="project" value="GO_Central"/>
</dbReference>
<keyword evidence="12" id="KW-1185">Reference proteome</keyword>